<evidence type="ECO:0000256" key="3">
    <source>
        <dbReference type="ARBA" id="ARBA00023136"/>
    </source>
</evidence>
<accession>A0ABU3N6N3</accession>
<dbReference type="Gene3D" id="2.40.160.20">
    <property type="match status" value="1"/>
</dbReference>
<evidence type="ECO:0000256" key="2">
    <source>
        <dbReference type="ARBA" id="ARBA00022729"/>
    </source>
</evidence>
<dbReference type="Pfam" id="PF13505">
    <property type="entry name" value="OMP_b-brl"/>
    <property type="match status" value="1"/>
</dbReference>
<dbReference type="InterPro" id="IPR011250">
    <property type="entry name" value="OMP/PagP_B-barrel"/>
</dbReference>
<sequence>MRKLVFAAALVASSALSVPAFAQDEGHSAPSGFRVGVVGGLDILRPGSSEDTDVEGDDQSTEGFLYGVEAGYDIPLGSAVLGVEAELTDSTGKTRVNRPDPNTFGYGSVTAGRDIYVGARLGFEASPGTLIYAKGGYTNARLNALAADGSTELEDRNFQLDGWRVGAGVEKSIGRNTYAKIEYRYSKYTDADFQYSSGTGPSNTFSVDTDRHQVVAGVGFRF</sequence>
<dbReference type="PANTHER" id="PTHR34001:SF3">
    <property type="entry name" value="BLL7405 PROTEIN"/>
    <property type="match status" value="1"/>
</dbReference>
<evidence type="ECO:0000256" key="1">
    <source>
        <dbReference type="ARBA" id="ARBA00004370"/>
    </source>
</evidence>
<proteinExistence type="inferred from homology"/>
<dbReference type="InterPro" id="IPR027385">
    <property type="entry name" value="Beta-barrel_OMP"/>
</dbReference>
<organism evidence="7">
    <name type="scientific">Sphingomonas psychrotolerans</name>
    <dbReference type="NCBI Taxonomy" id="1327635"/>
    <lineage>
        <taxon>Bacteria</taxon>
        <taxon>Pseudomonadati</taxon>
        <taxon>Pseudomonadota</taxon>
        <taxon>Alphaproteobacteria</taxon>
        <taxon>Sphingomonadales</taxon>
        <taxon>Sphingomonadaceae</taxon>
        <taxon>Sphingomonas</taxon>
    </lineage>
</organism>
<evidence type="ECO:0000256" key="5">
    <source>
        <dbReference type="SAM" id="SignalP"/>
    </source>
</evidence>
<gene>
    <name evidence="7" type="ORF">MZO42_09800</name>
</gene>
<comment type="similarity">
    <text evidence="4">Belongs to the Omp25/RopB family.</text>
</comment>
<name>A0ABU3N6N3_9SPHN</name>
<keyword evidence="3" id="KW-0472">Membrane</keyword>
<feature type="chain" id="PRO_5045056841" evidence="5">
    <location>
        <begin position="23"/>
        <end position="222"/>
    </location>
</feature>
<dbReference type="SUPFAM" id="SSF56925">
    <property type="entry name" value="OMPA-like"/>
    <property type="match status" value="1"/>
</dbReference>
<dbReference type="PANTHER" id="PTHR34001">
    <property type="entry name" value="BLL7405 PROTEIN"/>
    <property type="match status" value="1"/>
</dbReference>
<feature type="signal peptide" evidence="5">
    <location>
        <begin position="1"/>
        <end position="22"/>
    </location>
</feature>
<comment type="caution">
    <text evidence="7">The sequence shown here is derived from an EMBL/GenBank/DDBJ whole genome shotgun (WGS) entry which is preliminary data.</text>
</comment>
<dbReference type="EMBL" id="JALMLT010000002">
    <property type="protein sequence ID" value="MDT8758990.1"/>
    <property type="molecule type" value="Genomic_DNA"/>
</dbReference>
<reference evidence="7" key="1">
    <citation type="submission" date="2022-04" db="EMBL/GenBank/DDBJ databases">
        <title>Tomato heritable bacteria conferring resistance against bacterial wilt.</title>
        <authorList>
            <person name="Yin J."/>
        </authorList>
    </citation>
    <scope>NUCLEOTIDE SEQUENCE</scope>
    <source>
        <strain evidence="7">Cra20</strain>
    </source>
</reference>
<protein>
    <submittedName>
        <fullName evidence="7">Outer membrane beta-barrel protein</fullName>
    </submittedName>
</protein>
<evidence type="ECO:0000259" key="6">
    <source>
        <dbReference type="Pfam" id="PF13505"/>
    </source>
</evidence>
<dbReference type="InterPro" id="IPR051692">
    <property type="entry name" value="OMP-like"/>
</dbReference>
<comment type="subcellular location">
    <subcellularLocation>
        <location evidence="1">Membrane</location>
    </subcellularLocation>
</comment>
<feature type="domain" description="Outer membrane protein beta-barrel" evidence="6">
    <location>
        <begin position="8"/>
        <end position="222"/>
    </location>
</feature>
<evidence type="ECO:0000313" key="7">
    <source>
        <dbReference type="EMBL" id="MDT8758990.1"/>
    </source>
</evidence>
<keyword evidence="2 5" id="KW-0732">Signal</keyword>
<evidence type="ECO:0000256" key="4">
    <source>
        <dbReference type="ARBA" id="ARBA00038306"/>
    </source>
</evidence>